<sequence>MKRFFSKSSAYLLSLIFLVALVFPKNVAAIPCEEGNLPSLNHFVPPSFDRAEDVTIRIISAPPQFQGQTIYFEVYLLTDAPTGLNKEPVIFPQPIQIDASGNGEITINFGELAPTSANGFYRFDITGEPYVSSCITEPSYQIEVFGDSGCLPLETGDTCDPNSTTPICLGFVCVNGLVTEFITTFDHICINPDPPTCRECENFPDGTRVCGDLSPARPVNCPAICAQEPTDSSAFIVSRGCDDGEGRVSTAIGCIPFTIISETARFFLAWSLSIGGGIALLLIGISAFMLATSSGNPQKVESAKSLFWAALTGLGMLILSVFLLRFIGVEVLELFG</sequence>
<protein>
    <submittedName>
        <fullName evidence="2">Uncharacterized protein</fullName>
    </submittedName>
</protein>
<feature type="transmembrane region" description="Helical" evidence="1">
    <location>
        <begin position="305"/>
        <end position="327"/>
    </location>
</feature>
<evidence type="ECO:0000256" key="1">
    <source>
        <dbReference type="SAM" id="Phobius"/>
    </source>
</evidence>
<dbReference type="EMBL" id="MGGP01000013">
    <property type="protein sequence ID" value="OGM32705.1"/>
    <property type="molecule type" value="Genomic_DNA"/>
</dbReference>
<proteinExistence type="predicted"/>
<gene>
    <name evidence="2" type="ORF">A2803_01470</name>
</gene>
<evidence type="ECO:0000313" key="2">
    <source>
        <dbReference type="EMBL" id="OGM32705.1"/>
    </source>
</evidence>
<comment type="caution">
    <text evidence="2">The sequence shown here is derived from an EMBL/GenBank/DDBJ whole genome shotgun (WGS) entry which is preliminary data.</text>
</comment>
<evidence type="ECO:0000313" key="3">
    <source>
        <dbReference type="Proteomes" id="UP000178870"/>
    </source>
</evidence>
<dbReference type="Proteomes" id="UP000178870">
    <property type="component" value="Unassembled WGS sequence"/>
</dbReference>
<keyword evidence="1" id="KW-0812">Transmembrane</keyword>
<dbReference type="AlphaFoldDB" id="A0A1F7Z1V7"/>
<accession>A0A1F7Z1V7</accession>
<name>A0A1F7Z1V7_9BACT</name>
<keyword evidence="1" id="KW-0472">Membrane</keyword>
<feature type="transmembrane region" description="Helical" evidence="1">
    <location>
        <begin position="267"/>
        <end position="293"/>
    </location>
</feature>
<keyword evidence="1" id="KW-1133">Transmembrane helix</keyword>
<organism evidence="2 3">
    <name type="scientific">Candidatus Woesebacteria bacterium RIFCSPHIGHO2_01_FULL_44_21</name>
    <dbReference type="NCBI Taxonomy" id="1802503"/>
    <lineage>
        <taxon>Bacteria</taxon>
        <taxon>Candidatus Woeseibacteriota</taxon>
    </lineage>
</organism>
<reference evidence="2 3" key="1">
    <citation type="journal article" date="2016" name="Nat. Commun.">
        <title>Thousands of microbial genomes shed light on interconnected biogeochemical processes in an aquifer system.</title>
        <authorList>
            <person name="Anantharaman K."/>
            <person name="Brown C.T."/>
            <person name="Hug L.A."/>
            <person name="Sharon I."/>
            <person name="Castelle C.J."/>
            <person name="Probst A.J."/>
            <person name="Thomas B.C."/>
            <person name="Singh A."/>
            <person name="Wilkins M.J."/>
            <person name="Karaoz U."/>
            <person name="Brodie E.L."/>
            <person name="Williams K.H."/>
            <person name="Hubbard S.S."/>
            <person name="Banfield J.F."/>
        </authorList>
    </citation>
    <scope>NUCLEOTIDE SEQUENCE [LARGE SCALE GENOMIC DNA]</scope>
</reference>